<evidence type="ECO:0000313" key="2">
    <source>
        <dbReference type="EMBL" id="QTA78414.1"/>
    </source>
</evidence>
<evidence type="ECO:0000256" key="1">
    <source>
        <dbReference type="SAM" id="Coils"/>
    </source>
</evidence>
<sequence>MSNFLKTMKEIDLKELISCAEKTIYISLPNIFEGLAISLTEAKKLGKNVYIVINTSEDSFRNGYGDVNAVELLRKSNIAIYEFSGNMISFIICDDTGYFIFPESRIFAYEELGTNAVKIDPLTQSFLIQHFFPLANGETRQEQQRFKEDIIKLKTYVKEITNDIKEHKNKFEIKPLDANRFEEVKKRLEFNPPIHPDLQRKINTYTTKIQFVEMTFEGSNLHIAKVKIPSSAMPFKDKQIKKTLEAKMRIFDDLESKKEFNEFFKVKDEVEVLRKQYCIPIKSRKKSIIQTDKKQEYLSKVKKLKKEIDQLNQKILQYLDKEILTSKDRMKKELSTFIKNNPPEQIKNYEPDILQRKIEDILSGIFSKIKYPEPDKLLKKMSLNVHFYDLTFEDLKKDEFLKDLEKNNVIKQGAIKDIVSFRTAFEEKVSK</sequence>
<keyword evidence="1" id="KW-0175">Coiled coil</keyword>
<dbReference type="EMBL" id="CP061799">
    <property type="protein sequence ID" value="QTA78414.1"/>
    <property type="molecule type" value="Genomic_DNA"/>
</dbReference>
<evidence type="ECO:0000313" key="3">
    <source>
        <dbReference type="Proteomes" id="UP000663720"/>
    </source>
</evidence>
<protein>
    <submittedName>
        <fullName evidence="2">Uncharacterized protein</fullName>
    </submittedName>
</protein>
<accession>A0A975B451</accession>
<keyword evidence="3" id="KW-1185">Reference proteome</keyword>
<dbReference type="AlphaFoldDB" id="A0A975B451"/>
<proteinExistence type="predicted"/>
<dbReference type="KEGG" id="dli:dnl_06350"/>
<feature type="coiled-coil region" evidence="1">
    <location>
        <begin position="294"/>
        <end position="321"/>
    </location>
</feature>
<dbReference type="RefSeq" id="WP_207690273.1">
    <property type="nucleotide sequence ID" value="NZ_CP061799.1"/>
</dbReference>
<name>A0A975B451_9BACT</name>
<organism evidence="2 3">
    <name type="scientific">Desulfonema limicola</name>
    <dbReference type="NCBI Taxonomy" id="45656"/>
    <lineage>
        <taxon>Bacteria</taxon>
        <taxon>Pseudomonadati</taxon>
        <taxon>Thermodesulfobacteriota</taxon>
        <taxon>Desulfobacteria</taxon>
        <taxon>Desulfobacterales</taxon>
        <taxon>Desulfococcaceae</taxon>
        <taxon>Desulfonema</taxon>
    </lineage>
</organism>
<gene>
    <name evidence="2" type="ORF">dnl_06350</name>
</gene>
<reference evidence="2" key="1">
    <citation type="journal article" date="2021" name="Microb. Physiol.">
        <title>Proteogenomic Insights into the Physiology of Marine, Sulfate-Reducing, Filamentous Desulfonema limicola and Desulfonema magnum.</title>
        <authorList>
            <person name="Schnaars V."/>
            <person name="Wohlbrand L."/>
            <person name="Scheve S."/>
            <person name="Hinrichs C."/>
            <person name="Reinhardt R."/>
            <person name="Rabus R."/>
        </authorList>
    </citation>
    <scope>NUCLEOTIDE SEQUENCE</scope>
    <source>
        <strain evidence="2">5ac10</strain>
    </source>
</reference>
<dbReference type="Proteomes" id="UP000663720">
    <property type="component" value="Chromosome"/>
</dbReference>